<name>A0A171KUI7_9BURK</name>
<sequence length="256" mass="29760">MHSYTIVHYTVHFAFPIEMAKIMSHSIRVESYRCVTAMSTEFDARVALLVKELVEDHKNLLGRGFWNKLEEASGIKARTWRNLYEQRQRATNEIIAALGKLRPQYAFWLITGVTDAANGHIAPATATTFPERAHVGDAFAEQYFESSIEFKEQVLRGQTDTLESSIKALERTSVFSQWWDSVLVDTIYDECTSDLYQRVRRTWQKRESERGKHVARLSQQNKDDARGFEVPVPDPRTAHQHPFFMFYEPRHDDTKD</sequence>
<comment type="caution">
    <text evidence="1">The sequence shown here is derived from an EMBL/GenBank/DDBJ whole genome shotgun (WGS) entry which is preliminary data.</text>
</comment>
<keyword evidence="2" id="KW-1185">Reference proteome</keyword>
<dbReference type="Gene3D" id="1.10.260.40">
    <property type="entry name" value="lambda repressor-like DNA-binding domains"/>
    <property type="match status" value="1"/>
</dbReference>
<dbReference type="Proteomes" id="UP000078084">
    <property type="component" value="Unassembled WGS sequence"/>
</dbReference>
<evidence type="ECO:0000313" key="1">
    <source>
        <dbReference type="EMBL" id="KKO72554.1"/>
    </source>
</evidence>
<dbReference type="AlphaFoldDB" id="A0A171KUI7"/>
<evidence type="ECO:0000313" key="2">
    <source>
        <dbReference type="Proteomes" id="UP000078084"/>
    </source>
</evidence>
<protein>
    <submittedName>
        <fullName evidence="1">Uncharacterized protein</fullName>
    </submittedName>
</protein>
<dbReference type="EMBL" id="LBNE01000002">
    <property type="protein sequence ID" value="KKO72554.1"/>
    <property type="molecule type" value="Genomic_DNA"/>
</dbReference>
<dbReference type="GO" id="GO:0003677">
    <property type="term" value="F:DNA binding"/>
    <property type="evidence" value="ECO:0007669"/>
    <property type="project" value="InterPro"/>
</dbReference>
<organism evidence="1 2">
    <name type="scientific">Kerstersia gyiorum</name>
    <dbReference type="NCBI Taxonomy" id="206506"/>
    <lineage>
        <taxon>Bacteria</taxon>
        <taxon>Pseudomonadati</taxon>
        <taxon>Pseudomonadota</taxon>
        <taxon>Betaproteobacteria</taxon>
        <taxon>Burkholderiales</taxon>
        <taxon>Alcaligenaceae</taxon>
        <taxon>Kerstersia</taxon>
    </lineage>
</organism>
<dbReference type="InterPro" id="IPR010982">
    <property type="entry name" value="Lambda_DNA-bd_dom_sf"/>
</dbReference>
<accession>A0A171KUI7</accession>
<reference evidence="1 2" key="1">
    <citation type="submission" date="2015-04" db="EMBL/GenBank/DDBJ databases">
        <title>Genome sequence of Kerstersia gyiorum CG1.</title>
        <authorList>
            <person name="Greninger A.L."/>
            <person name="Kozyreva V."/>
            <person name="Chaturvedi V."/>
        </authorList>
    </citation>
    <scope>NUCLEOTIDE SEQUENCE [LARGE SCALE GENOMIC DNA]</scope>
    <source>
        <strain evidence="1 2">CG1</strain>
    </source>
</reference>
<proteinExistence type="predicted"/>
<gene>
    <name evidence="1" type="ORF">AAV32_05845</name>
</gene>